<sequence>MGIEVKRVGIRRTNCSCSMPGVWRALSFVRGAVVIFHSPRPCAHIAHGMDVSSFHRLTAAGTSVRLSPVPLLTSGLGESEAIFGGEERLRECIRFAVDKYHPQAVFIANSCVSGVIGDDTKAIAEEMEAELGLPITAVSAHGFLDGEYYAGYLDAARALVDRFMQPAERREGTVVLLGDCGGMHGAYVRELRRLLSLLSLRVTAQFPSYLSLDEMQAVPEAGLVILLGRRMDDEKQAQLIALAAHMKERFGTPYLADIYAVGAEETKLWLRRVGLLCHREEEAEHAIAAEEEAFAAAVEKVRTELAGRRCALAIGRDLSWFQPEIVLRLLKKVGIILSGIVLLDCFLPARREVMEEELHRRTDVPIHHEGDAAAEELLHSVDFVLTTHELVDAKLRQLFLALLPSVGWSMERRLLDDMRQILHRHESRGGLIYGGAGKILRRCLHVYRHLCARGCVGVLRGDPRCRHCGQRSPLVLLLCHAAH</sequence>
<reference evidence="2 3" key="1">
    <citation type="submission" date="2020-07" db="EMBL/GenBank/DDBJ databases">
        <title>Complete genome and description of Selenomonas timonensis sp. nov., a new bacterium isolated from a gingivitis subject.</title>
        <authorList>
            <person name="Antezack A."/>
        </authorList>
    </citation>
    <scope>NUCLEOTIDE SEQUENCE [LARGE SCALE GENOMIC DNA]</scope>
    <source>
        <strain evidence="2 3">Marseille-Q3039</strain>
    </source>
</reference>
<dbReference type="EMBL" id="CP060204">
    <property type="protein sequence ID" value="QNH53544.1"/>
    <property type="molecule type" value="Genomic_DNA"/>
</dbReference>
<keyword evidence="3" id="KW-1185">Reference proteome</keyword>
<dbReference type="Proteomes" id="UP000515480">
    <property type="component" value="Chromosome"/>
</dbReference>
<dbReference type="InterPro" id="IPR000510">
    <property type="entry name" value="Nase/OxRdtase_comp1"/>
</dbReference>
<evidence type="ECO:0000313" key="3">
    <source>
        <dbReference type="Proteomes" id="UP000515480"/>
    </source>
</evidence>
<evidence type="ECO:0000259" key="1">
    <source>
        <dbReference type="Pfam" id="PF00148"/>
    </source>
</evidence>
<dbReference type="KEGG" id="stim:H1B31_06435"/>
<dbReference type="InterPro" id="IPR049939">
    <property type="entry name" value="NifE-like"/>
</dbReference>
<dbReference type="RefSeq" id="WP_185979734.1">
    <property type="nucleotide sequence ID" value="NZ_CP060204.1"/>
</dbReference>
<dbReference type="PANTHER" id="PTHR42956:SF1">
    <property type="entry name" value="NITROGENASE IRON-MOLYBDENUM COFACTOR BIOSYNTHESIS PROTEIN NIFE"/>
    <property type="match status" value="1"/>
</dbReference>
<gene>
    <name evidence="2" type="ORF">H1B31_06435</name>
</gene>
<dbReference type="Gene3D" id="3.40.50.1980">
    <property type="entry name" value="Nitrogenase molybdenum iron protein domain"/>
    <property type="match status" value="2"/>
</dbReference>
<evidence type="ECO:0000313" key="2">
    <source>
        <dbReference type="EMBL" id="QNH53544.1"/>
    </source>
</evidence>
<protein>
    <submittedName>
        <fullName evidence="2">Nitrogen fixation protein NifE</fullName>
    </submittedName>
</protein>
<organism evidence="2 3">
    <name type="scientific">Selenomonas timonae</name>
    <dbReference type="NCBI Taxonomy" id="2754044"/>
    <lineage>
        <taxon>Bacteria</taxon>
        <taxon>Bacillati</taxon>
        <taxon>Bacillota</taxon>
        <taxon>Negativicutes</taxon>
        <taxon>Selenomonadales</taxon>
        <taxon>Selenomonadaceae</taxon>
        <taxon>Selenomonas</taxon>
    </lineage>
</organism>
<dbReference type="Pfam" id="PF00148">
    <property type="entry name" value="Oxidored_nitro"/>
    <property type="match status" value="1"/>
</dbReference>
<feature type="domain" description="Nitrogenase/oxidoreductase component 1" evidence="1">
    <location>
        <begin position="17"/>
        <end position="389"/>
    </location>
</feature>
<dbReference type="GO" id="GO:0016491">
    <property type="term" value="F:oxidoreductase activity"/>
    <property type="evidence" value="ECO:0007669"/>
    <property type="project" value="InterPro"/>
</dbReference>
<dbReference type="AlphaFoldDB" id="A0A7G7VHF1"/>
<dbReference type="SUPFAM" id="SSF53807">
    <property type="entry name" value="Helical backbone' metal receptor"/>
    <property type="match status" value="1"/>
</dbReference>
<name>A0A7G7VHF1_9FIRM</name>
<proteinExistence type="predicted"/>
<accession>A0A7G7VHF1</accession>
<dbReference type="PANTHER" id="PTHR42956">
    <property type="entry name" value="NITROGENASE IRON-MOLYBDENUM COFACTOR BIOSYNTHESIS PROTEIN NIFE"/>
    <property type="match status" value="1"/>
</dbReference>